<evidence type="ECO:0000259" key="5">
    <source>
        <dbReference type="PROSITE" id="PS50102"/>
    </source>
</evidence>
<feature type="compositionally biased region" description="Polar residues" evidence="4">
    <location>
        <begin position="244"/>
        <end position="286"/>
    </location>
</feature>
<feature type="compositionally biased region" description="Gly residues" evidence="4">
    <location>
        <begin position="471"/>
        <end position="481"/>
    </location>
</feature>
<accession>A0A815DXD4</accession>
<reference evidence="6" key="1">
    <citation type="submission" date="2021-02" db="EMBL/GenBank/DDBJ databases">
        <authorList>
            <person name="Nowell W R."/>
        </authorList>
    </citation>
    <scope>NUCLEOTIDE SEQUENCE</scope>
</reference>
<name>A0A815DXD4_9BILA</name>
<dbReference type="Proteomes" id="UP000663854">
    <property type="component" value="Unassembled WGS sequence"/>
</dbReference>
<dbReference type="AlphaFoldDB" id="A0A815DXD4"/>
<dbReference type="Pfam" id="PF00076">
    <property type="entry name" value="RRM_1"/>
    <property type="match status" value="2"/>
</dbReference>
<dbReference type="Proteomes" id="UP000663870">
    <property type="component" value="Unassembled WGS sequence"/>
</dbReference>
<keyword evidence="9" id="KW-1185">Reference proteome</keyword>
<feature type="compositionally biased region" description="Polar residues" evidence="4">
    <location>
        <begin position="296"/>
        <end position="307"/>
    </location>
</feature>
<evidence type="ECO:0000313" key="9">
    <source>
        <dbReference type="Proteomes" id="UP000663870"/>
    </source>
</evidence>
<evidence type="ECO:0000313" key="8">
    <source>
        <dbReference type="Proteomes" id="UP000663854"/>
    </source>
</evidence>
<dbReference type="GO" id="GO:0071013">
    <property type="term" value="C:catalytic step 2 spliceosome"/>
    <property type="evidence" value="ECO:0007669"/>
    <property type="project" value="TreeGrafter"/>
</dbReference>
<sequence length="487" mass="52999">MVYQAYGGTNNPNPMTGDQNRKIFLGGLSYHTTDETLRAFCSRFGKITDCLVMRNPEGKSRGFGFVTYEDTSSVEDFMRSRPHTIDNRQIDPKRAMPREEQNSSEAHLTVKKLFVAGLREGINEDSLRQYFSRFGNIVEVLVMKDRDGKPRGFAFVTFDDYDAVDKAVLEKPHIINGRNLDVKKAVPKEKMQEESITNSPGGGTGMSSFNRNNPSNYSGANTGPPPPPPSSARNSFGPMRDNFNAPSGSWDNQGGMSRMNNQNQNYNQPSTSSYGQQSGYNTNASGFNPPMPPTNTYPQTFNPMGQNQPPPPPPPPLPQQPSMMNYDMYSNTSNMPFNNNPNQAPTPNYMQPPPLPYGQNQQQGFGNNPNNFGGMNDPFNLPQPPSGGNRGYNNPSSSSTPFDNTNSYGITSQSYGGGNYNMPQQQQQQQQSRGGGPMRPGRGGGSSGNYGGPSGGDSGYSNRSTPYSARGGRGGRGGGGRGRGRGQ</sequence>
<feature type="domain" description="RRM" evidence="5">
    <location>
        <begin position="21"/>
        <end position="103"/>
    </location>
</feature>
<dbReference type="PANTHER" id="PTHR48026:SF14">
    <property type="entry name" value="HETEROGENEOUS NUCLEAR RIBONUCLEOPROTEIN A1"/>
    <property type="match status" value="1"/>
</dbReference>
<dbReference type="InterPro" id="IPR012677">
    <property type="entry name" value="Nucleotide-bd_a/b_plait_sf"/>
</dbReference>
<dbReference type="EMBL" id="CAJNOH010002711">
    <property type="protein sequence ID" value="CAF1307118.1"/>
    <property type="molecule type" value="Genomic_DNA"/>
</dbReference>
<organism evidence="6 8">
    <name type="scientific">Rotaria sordida</name>
    <dbReference type="NCBI Taxonomy" id="392033"/>
    <lineage>
        <taxon>Eukaryota</taxon>
        <taxon>Metazoa</taxon>
        <taxon>Spiralia</taxon>
        <taxon>Gnathifera</taxon>
        <taxon>Rotifera</taxon>
        <taxon>Eurotatoria</taxon>
        <taxon>Bdelloidea</taxon>
        <taxon>Philodinida</taxon>
        <taxon>Philodinidae</taxon>
        <taxon>Rotaria</taxon>
    </lineage>
</organism>
<feature type="compositionally biased region" description="Polar residues" evidence="4">
    <location>
        <begin position="391"/>
        <end position="414"/>
    </location>
</feature>
<keyword evidence="1" id="KW-0677">Repeat</keyword>
<evidence type="ECO:0000256" key="2">
    <source>
        <dbReference type="ARBA" id="ARBA00022884"/>
    </source>
</evidence>
<dbReference type="PANTHER" id="PTHR48026">
    <property type="entry name" value="HOMOLOGOUS TO DROSOPHILA SQD (SQUID) PROTEIN"/>
    <property type="match status" value="1"/>
</dbReference>
<evidence type="ECO:0000256" key="4">
    <source>
        <dbReference type="SAM" id="MobiDB-lite"/>
    </source>
</evidence>
<dbReference type="Gene3D" id="3.30.70.330">
    <property type="match status" value="2"/>
</dbReference>
<evidence type="ECO:0000256" key="3">
    <source>
        <dbReference type="PROSITE-ProRule" id="PRU00176"/>
    </source>
</evidence>
<gene>
    <name evidence="7" type="ORF">JXQ802_LOCUS45907</name>
    <name evidence="6" type="ORF">PYM288_LOCUS30220</name>
</gene>
<feature type="compositionally biased region" description="Pro residues" evidence="4">
    <location>
        <begin position="308"/>
        <end position="319"/>
    </location>
</feature>
<feature type="compositionally biased region" description="Low complexity" evidence="4">
    <location>
        <begin position="420"/>
        <end position="432"/>
    </location>
</feature>
<feature type="compositionally biased region" description="Low complexity" evidence="4">
    <location>
        <begin position="330"/>
        <end position="342"/>
    </location>
</feature>
<feature type="region of interest" description="Disordered" evidence="4">
    <location>
        <begin position="185"/>
        <end position="487"/>
    </location>
</feature>
<dbReference type="SMART" id="SM00360">
    <property type="entry name" value="RRM"/>
    <property type="match status" value="2"/>
</dbReference>
<protein>
    <recommendedName>
        <fullName evidence="5">RRM domain-containing protein</fullName>
    </recommendedName>
</protein>
<evidence type="ECO:0000313" key="6">
    <source>
        <dbReference type="EMBL" id="CAF1307118.1"/>
    </source>
</evidence>
<evidence type="ECO:0000313" key="7">
    <source>
        <dbReference type="EMBL" id="CAF1577976.1"/>
    </source>
</evidence>
<keyword evidence="2 3" id="KW-0694">RNA-binding</keyword>
<dbReference type="GO" id="GO:0000398">
    <property type="term" value="P:mRNA splicing, via spliceosome"/>
    <property type="evidence" value="ECO:0007669"/>
    <property type="project" value="TreeGrafter"/>
</dbReference>
<dbReference type="EMBL" id="CAJNOL010003961">
    <property type="protein sequence ID" value="CAF1577976.1"/>
    <property type="molecule type" value="Genomic_DNA"/>
</dbReference>
<feature type="compositionally biased region" description="Gly residues" evidence="4">
    <location>
        <begin position="433"/>
        <end position="458"/>
    </location>
</feature>
<feature type="domain" description="RRM" evidence="5">
    <location>
        <begin position="111"/>
        <end position="187"/>
    </location>
</feature>
<feature type="compositionally biased region" description="Polar residues" evidence="4">
    <location>
        <begin position="206"/>
        <end position="221"/>
    </location>
</feature>
<dbReference type="PROSITE" id="PS50102">
    <property type="entry name" value="RRM"/>
    <property type="match status" value="2"/>
</dbReference>
<dbReference type="GO" id="GO:0003730">
    <property type="term" value="F:mRNA 3'-UTR binding"/>
    <property type="evidence" value="ECO:0007669"/>
    <property type="project" value="TreeGrafter"/>
</dbReference>
<dbReference type="SUPFAM" id="SSF54928">
    <property type="entry name" value="RNA-binding domain, RBD"/>
    <property type="match status" value="2"/>
</dbReference>
<dbReference type="FunFam" id="3.30.70.330:FF:000040">
    <property type="entry name" value="Heterogeneous nuclear ribonucleoprotein A2/B1"/>
    <property type="match status" value="1"/>
</dbReference>
<dbReference type="InterPro" id="IPR000504">
    <property type="entry name" value="RRM_dom"/>
</dbReference>
<dbReference type="InterPro" id="IPR035979">
    <property type="entry name" value="RBD_domain_sf"/>
</dbReference>
<evidence type="ECO:0000256" key="1">
    <source>
        <dbReference type="ARBA" id="ARBA00022737"/>
    </source>
</evidence>
<feature type="compositionally biased region" description="Low complexity" evidence="4">
    <location>
        <begin position="358"/>
        <end position="380"/>
    </location>
</feature>
<comment type="caution">
    <text evidence="6">The sequence shown here is derived from an EMBL/GenBank/DDBJ whole genome shotgun (WGS) entry which is preliminary data.</text>
</comment>
<proteinExistence type="predicted"/>